<name>A0A9P3CTE5_9PEZI</name>
<feature type="region of interest" description="Disordered" evidence="1">
    <location>
        <begin position="263"/>
        <end position="354"/>
    </location>
</feature>
<dbReference type="RefSeq" id="XP_044659887.1">
    <property type="nucleotide sequence ID" value="XM_044803952.1"/>
</dbReference>
<dbReference type="EMBL" id="BOLY01000005">
    <property type="protein sequence ID" value="GIZ45400.1"/>
    <property type="molecule type" value="Genomic_DNA"/>
</dbReference>
<dbReference type="AlphaFoldDB" id="A0A9P3CTE5"/>
<organism evidence="2 3">
    <name type="scientific">Cercospora kikuchii</name>
    <dbReference type="NCBI Taxonomy" id="84275"/>
    <lineage>
        <taxon>Eukaryota</taxon>
        <taxon>Fungi</taxon>
        <taxon>Dikarya</taxon>
        <taxon>Ascomycota</taxon>
        <taxon>Pezizomycotina</taxon>
        <taxon>Dothideomycetes</taxon>
        <taxon>Dothideomycetidae</taxon>
        <taxon>Mycosphaerellales</taxon>
        <taxon>Mycosphaerellaceae</taxon>
        <taxon>Cercospora</taxon>
    </lineage>
</organism>
<feature type="compositionally biased region" description="Basic and acidic residues" evidence="1">
    <location>
        <begin position="382"/>
        <end position="402"/>
    </location>
</feature>
<feature type="compositionally biased region" description="Basic residues" evidence="1">
    <location>
        <begin position="338"/>
        <end position="352"/>
    </location>
</feature>
<feature type="compositionally biased region" description="Low complexity" evidence="1">
    <location>
        <begin position="224"/>
        <end position="242"/>
    </location>
</feature>
<feature type="compositionally biased region" description="Polar residues" evidence="1">
    <location>
        <begin position="273"/>
        <end position="284"/>
    </location>
</feature>
<feature type="compositionally biased region" description="Low complexity" evidence="1">
    <location>
        <begin position="89"/>
        <end position="101"/>
    </location>
</feature>
<feature type="compositionally biased region" description="Gly residues" evidence="1">
    <location>
        <begin position="140"/>
        <end position="150"/>
    </location>
</feature>
<feature type="region of interest" description="Disordered" evidence="1">
    <location>
        <begin position="382"/>
        <end position="495"/>
    </location>
</feature>
<feature type="compositionally biased region" description="Basic residues" evidence="1">
    <location>
        <begin position="403"/>
        <end position="412"/>
    </location>
</feature>
<comment type="caution">
    <text evidence="2">The sequence shown here is derived from an EMBL/GenBank/DDBJ whole genome shotgun (WGS) entry which is preliminary data.</text>
</comment>
<accession>A0A9P3CTE5</accession>
<feature type="compositionally biased region" description="Low complexity" evidence="1">
    <location>
        <begin position="306"/>
        <end position="316"/>
    </location>
</feature>
<proteinExistence type="predicted"/>
<sequence>MTMMSMITTITITITRGDDEVEFDHPDYRYATAPMPNGGGLKPDSLQRRLVEASRAANKPPPPGSTGSSGDGYESFENTSNKKKRKIPLSSASSMHQSQLSAELANMGISNSRVEADEESMHAAQQQHYDPHASTPSAGSGTGISGAGRGRYGRQDGRNRRPLGSSTMNTINGYHSRASPRGSDARNGEDPGVENTGGIISQAIKTAAEQGPLTPAAKGRENVSLHPSAPHHAISSSTPQSQFTFTCESDSATKMLDQQGQYLAGTPTPARSMPQNTHGTQTSPPLRGQHPPVNAQRPPPPPANNAPPVGHPQQQQAPPPKPRPRRNPAKEYAMQAAQRKKNQQYQNYHHRPKPDDMWICEFCEYEDIYGVPPYALIRAYEIKDRKERKKAEEKRRLLEKAKMKGRKNKKGAGKGGKNNVNNAAAPAPPSHPQNYDPNLPPPEDEEYYDDEDYAEDDYEPIGPDDQYPQEYPPPAPASTPASIAAGGGARPQHHV</sequence>
<feature type="compositionally biased region" description="Polar residues" evidence="1">
    <location>
        <begin position="164"/>
        <end position="173"/>
    </location>
</feature>
<feature type="region of interest" description="Disordered" evidence="1">
    <location>
        <begin position="28"/>
        <end position="101"/>
    </location>
</feature>
<gene>
    <name evidence="2" type="ORF">CKM354_000856800</name>
</gene>
<dbReference type="Proteomes" id="UP000825890">
    <property type="component" value="Unassembled WGS sequence"/>
</dbReference>
<reference evidence="2 3" key="1">
    <citation type="submission" date="2021-01" db="EMBL/GenBank/DDBJ databases">
        <title>Cercospora kikuchii MAFF 305040 whole genome shotgun sequence.</title>
        <authorList>
            <person name="Kashiwa T."/>
            <person name="Suzuki T."/>
        </authorList>
    </citation>
    <scope>NUCLEOTIDE SEQUENCE [LARGE SCALE GENOMIC DNA]</scope>
    <source>
        <strain evidence="2 3">MAFF 305040</strain>
    </source>
</reference>
<evidence type="ECO:0000313" key="2">
    <source>
        <dbReference type="EMBL" id="GIZ45400.1"/>
    </source>
</evidence>
<feature type="compositionally biased region" description="Acidic residues" evidence="1">
    <location>
        <begin position="442"/>
        <end position="459"/>
    </location>
</feature>
<dbReference type="OrthoDB" id="4174342at2759"/>
<evidence type="ECO:0000256" key="1">
    <source>
        <dbReference type="SAM" id="MobiDB-lite"/>
    </source>
</evidence>
<keyword evidence="3" id="KW-1185">Reference proteome</keyword>
<dbReference type="GeneID" id="68294143"/>
<evidence type="ECO:0000313" key="3">
    <source>
        <dbReference type="Proteomes" id="UP000825890"/>
    </source>
</evidence>
<protein>
    <submittedName>
        <fullName evidence="2">Uncharacterized protein</fullName>
    </submittedName>
</protein>
<feature type="region of interest" description="Disordered" evidence="1">
    <location>
        <begin position="113"/>
        <end position="242"/>
    </location>
</feature>